<evidence type="ECO:0000259" key="8">
    <source>
        <dbReference type="PROSITE" id="PS50103"/>
    </source>
</evidence>
<reference evidence="9 10" key="1">
    <citation type="submission" date="2024-01" db="EMBL/GenBank/DDBJ databases">
        <title>The complete chloroplast genome sequence of Lithospermum erythrorhizon: insights into the phylogenetic relationship among Boraginaceae species and the maternal lineages of purple gromwells.</title>
        <authorList>
            <person name="Okada T."/>
            <person name="Watanabe K."/>
        </authorList>
    </citation>
    <scope>NUCLEOTIDE SEQUENCE [LARGE SCALE GENOMIC DNA]</scope>
</reference>
<evidence type="ECO:0000256" key="1">
    <source>
        <dbReference type="ARBA" id="ARBA00022723"/>
    </source>
</evidence>
<gene>
    <name evidence="9" type="ORF">LIER_29816</name>
</gene>
<evidence type="ECO:0000256" key="3">
    <source>
        <dbReference type="ARBA" id="ARBA00022771"/>
    </source>
</evidence>
<keyword evidence="3 6" id="KW-0863">Zinc-finger</keyword>
<dbReference type="SMART" id="SM00356">
    <property type="entry name" value="ZnF_C3H1"/>
    <property type="match status" value="5"/>
</dbReference>
<feature type="compositionally biased region" description="Polar residues" evidence="7">
    <location>
        <begin position="229"/>
        <end position="258"/>
    </location>
</feature>
<dbReference type="GO" id="GO:0008270">
    <property type="term" value="F:zinc ion binding"/>
    <property type="evidence" value="ECO:0007669"/>
    <property type="project" value="UniProtKB-KW"/>
</dbReference>
<dbReference type="PANTHER" id="PTHR12506:SF18">
    <property type="entry name" value="ZINC FINGER CCCH DOMAIN-CONTAINING PROTEIN 33-RELATED"/>
    <property type="match status" value="1"/>
</dbReference>
<dbReference type="InterPro" id="IPR000571">
    <property type="entry name" value="Znf_CCCH"/>
</dbReference>
<comment type="caution">
    <text evidence="9">The sequence shown here is derived from an EMBL/GenBank/DDBJ whole genome shotgun (WGS) entry which is preliminary data.</text>
</comment>
<feature type="zinc finger region" description="C3H1-type" evidence="6">
    <location>
        <begin position="96"/>
        <end position="124"/>
    </location>
</feature>
<dbReference type="FunFam" id="4.10.1000.10:FF:000028">
    <property type="entry name" value="Zinc finger nuclease 2"/>
    <property type="match status" value="1"/>
</dbReference>
<dbReference type="PROSITE" id="PS50103">
    <property type="entry name" value="ZF_C3H1"/>
    <property type="match status" value="5"/>
</dbReference>
<evidence type="ECO:0000313" key="9">
    <source>
        <dbReference type="EMBL" id="GAA0178257.1"/>
    </source>
</evidence>
<dbReference type="InterPro" id="IPR050974">
    <property type="entry name" value="Plant_ZF_CCCH"/>
</dbReference>
<feature type="zinc finger region" description="C3H1-type" evidence="6">
    <location>
        <begin position="288"/>
        <end position="316"/>
    </location>
</feature>
<evidence type="ECO:0000256" key="7">
    <source>
        <dbReference type="SAM" id="MobiDB-lite"/>
    </source>
</evidence>
<keyword evidence="5" id="KW-0238">DNA-binding</keyword>
<dbReference type="Gene3D" id="4.10.1000.10">
    <property type="entry name" value="Zinc finger, CCCH-type"/>
    <property type="match status" value="2"/>
</dbReference>
<dbReference type="GO" id="GO:0003677">
    <property type="term" value="F:DNA binding"/>
    <property type="evidence" value="ECO:0007669"/>
    <property type="project" value="UniProtKB-KW"/>
</dbReference>
<sequence>MELNAGISIASRPSGSITEASYHTPYIEQEALWQLNIRSREQMETGSYPVRDGEPDCSYYIRTGLCRFGVSCRFNHPPNRKLAIASARMKGEYPERIGQPECQFYLRTGTCKFGATCKFHHPRDAGIGGNVALNVLGYPLRPEEAECPYYLRTGQCKFGGTCKFHHPQPSNMMISLKSSPLYTPVQTASNPAQLSFRAPFIASSSYAPLMLQQGMISVPGWNAYGGQMGSVTPSESNRQQPGSGQVHGTSHLNNTPNMGSQGQYSSYGSASLPMGYYAMQRGSVFPERPGQPECQFYMKTGDCKFGGVCKFHHPRERLIPTPDCLLSQIGLPLRPGEPLCLFYSRYGICKFGPSCKYDHPMEVVSILSGSPSDGSVGRHVLSSASGTVALALSPNVAGESSSTKPHRLSSGDNKNEPGE</sequence>
<dbReference type="GO" id="GO:0003729">
    <property type="term" value="F:mRNA binding"/>
    <property type="evidence" value="ECO:0007669"/>
    <property type="project" value="TreeGrafter"/>
</dbReference>
<dbReference type="Gene3D" id="2.30.30.1190">
    <property type="match status" value="1"/>
</dbReference>
<keyword evidence="1 6" id="KW-0479">Metal-binding</keyword>
<proteinExistence type="predicted"/>
<feature type="region of interest" description="Disordered" evidence="7">
    <location>
        <begin position="394"/>
        <end position="419"/>
    </location>
</feature>
<keyword evidence="10" id="KW-1185">Reference proteome</keyword>
<feature type="zinc finger region" description="C3H1-type" evidence="6">
    <location>
        <begin position="141"/>
        <end position="169"/>
    </location>
</feature>
<dbReference type="SUPFAM" id="SSF90229">
    <property type="entry name" value="CCCH zinc finger"/>
    <property type="match status" value="5"/>
</dbReference>
<dbReference type="AlphaFoldDB" id="A0AAV3RMF8"/>
<evidence type="ECO:0000313" key="10">
    <source>
        <dbReference type="Proteomes" id="UP001454036"/>
    </source>
</evidence>
<dbReference type="Proteomes" id="UP001454036">
    <property type="component" value="Unassembled WGS sequence"/>
</dbReference>
<evidence type="ECO:0000256" key="6">
    <source>
        <dbReference type="PROSITE-ProRule" id="PRU00723"/>
    </source>
</evidence>
<name>A0AAV3RMF8_LITER</name>
<feature type="zinc finger region" description="C3H1-type" evidence="6">
    <location>
        <begin position="334"/>
        <end position="362"/>
    </location>
</feature>
<evidence type="ECO:0000256" key="2">
    <source>
        <dbReference type="ARBA" id="ARBA00022737"/>
    </source>
</evidence>
<protein>
    <submittedName>
        <fullName evidence="9">Protein phosphatase</fullName>
    </submittedName>
</protein>
<dbReference type="InterPro" id="IPR036855">
    <property type="entry name" value="Znf_CCCH_sf"/>
</dbReference>
<feature type="zinc finger region" description="C3H1-type" evidence="6">
    <location>
        <begin position="51"/>
        <end position="79"/>
    </location>
</feature>
<feature type="domain" description="C3H1-type" evidence="8">
    <location>
        <begin position="334"/>
        <end position="362"/>
    </location>
</feature>
<dbReference type="EMBL" id="BAABME010010398">
    <property type="protein sequence ID" value="GAA0178257.1"/>
    <property type="molecule type" value="Genomic_DNA"/>
</dbReference>
<evidence type="ECO:0000256" key="4">
    <source>
        <dbReference type="ARBA" id="ARBA00022833"/>
    </source>
</evidence>
<feature type="domain" description="C3H1-type" evidence="8">
    <location>
        <begin position="96"/>
        <end position="124"/>
    </location>
</feature>
<feature type="region of interest" description="Disordered" evidence="7">
    <location>
        <begin position="229"/>
        <end position="264"/>
    </location>
</feature>
<keyword evidence="4 6" id="KW-0862">Zinc</keyword>
<accession>A0AAV3RMF8</accession>
<evidence type="ECO:0000256" key="5">
    <source>
        <dbReference type="ARBA" id="ARBA00023125"/>
    </source>
</evidence>
<keyword evidence="2" id="KW-0677">Repeat</keyword>
<feature type="domain" description="C3H1-type" evidence="8">
    <location>
        <begin position="141"/>
        <end position="169"/>
    </location>
</feature>
<feature type="domain" description="C3H1-type" evidence="8">
    <location>
        <begin position="288"/>
        <end position="316"/>
    </location>
</feature>
<organism evidence="9 10">
    <name type="scientific">Lithospermum erythrorhizon</name>
    <name type="common">Purple gromwell</name>
    <name type="synonym">Lithospermum officinale var. erythrorhizon</name>
    <dbReference type="NCBI Taxonomy" id="34254"/>
    <lineage>
        <taxon>Eukaryota</taxon>
        <taxon>Viridiplantae</taxon>
        <taxon>Streptophyta</taxon>
        <taxon>Embryophyta</taxon>
        <taxon>Tracheophyta</taxon>
        <taxon>Spermatophyta</taxon>
        <taxon>Magnoliopsida</taxon>
        <taxon>eudicotyledons</taxon>
        <taxon>Gunneridae</taxon>
        <taxon>Pentapetalae</taxon>
        <taxon>asterids</taxon>
        <taxon>lamiids</taxon>
        <taxon>Boraginales</taxon>
        <taxon>Boraginaceae</taxon>
        <taxon>Boraginoideae</taxon>
        <taxon>Lithospermeae</taxon>
        <taxon>Lithospermum</taxon>
    </lineage>
</organism>
<feature type="domain" description="C3H1-type" evidence="8">
    <location>
        <begin position="51"/>
        <end position="79"/>
    </location>
</feature>
<dbReference type="Pfam" id="PF00642">
    <property type="entry name" value="zf-CCCH"/>
    <property type="match status" value="5"/>
</dbReference>
<dbReference type="PANTHER" id="PTHR12506">
    <property type="entry name" value="PROTEIN PHOSPHATASE RELATED"/>
    <property type="match status" value="1"/>
</dbReference>